<feature type="domain" description="DUF6438" evidence="1">
    <location>
        <begin position="191"/>
        <end position="320"/>
    </location>
</feature>
<name>A0ABS8MNQ3_9FLAO</name>
<reference evidence="2" key="1">
    <citation type="submission" date="2021-11" db="EMBL/GenBank/DDBJ databases">
        <title>Description of novel Flavobacterium species.</title>
        <authorList>
            <person name="Saticioglu I.B."/>
            <person name="Ay H."/>
            <person name="Altun S."/>
            <person name="Duman M."/>
        </authorList>
    </citation>
    <scope>NUCLEOTIDE SEQUENCE</scope>
    <source>
        <strain evidence="2">F-30</strain>
    </source>
</reference>
<organism evidence="2 3">
    <name type="scientific">Flavobacterium piscisymbiosum</name>
    <dbReference type="NCBI Taxonomy" id="2893753"/>
    <lineage>
        <taxon>Bacteria</taxon>
        <taxon>Pseudomonadati</taxon>
        <taxon>Bacteroidota</taxon>
        <taxon>Flavobacteriia</taxon>
        <taxon>Flavobacteriales</taxon>
        <taxon>Flavobacteriaceae</taxon>
        <taxon>Flavobacterium</taxon>
    </lineage>
</organism>
<dbReference type="RefSeq" id="WP_230040501.1">
    <property type="nucleotide sequence ID" value="NZ_JAJJMM010000001.1"/>
</dbReference>
<gene>
    <name evidence="2" type="ORF">LNP81_26215</name>
</gene>
<evidence type="ECO:0000313" key="2">
    <source>
        <dbReference type="EMBL" id="MCC9066502.1"/>
    </source>
</evidence>
<dbReference type="InterPro" id="IPR045497">
    <property type="entry name" value="DUF6438"/>
</dbReference>
<keyword evidence="3" id="KW-1185">Reference proteome</keyword>
<protein>
    <submittedName>
        <fullName evidence="2">DUF6438 domain-containing protein</fullName>
    </submittedName>
</protein>
<evidence type="ECO:0000259" key="1">
    <source>
        <dbReference type="Pfam" id="PF20033"/>
    </source>
</evidence>
<proteinExistence type="predicted"/>
<dbReference type="Proteomes" id="UP001430679">
    <property type="component" value="Unassembled WGS sequence"/>
</dbReference>
<dbReference type="EMBL" id="JAJJMM010000001">
    <property type="protein sequence ID" value="MCC9066502.1"/>
    <property type="molecule type" value="Genomic_DNA"/>
</dbReference>
<evidence type="ECO:0000313" key="3">
    <source>
        <dbReference type="Proteomes" id="UP001430679"/>
    </source>
</evidence>
<accession>A0ABS8MNQ3</accession>
<comment type="caution">
    <text evidence="2">The sequence shown here is derived from an EMBL/GenBank/DDBJ whole genome shotgun (WGS) entry which is preliminary data.</text>
</comment>
<dbReference type="Pfam" id="PF20033">
    <property type="entry name" value="DUF6438"/>
    <property type="match status" value="1"/>
</dbReference>
<sequence>MKRIIFITIQILFINCYSQKNESITLKSKTEIENYVRVSSKRFAKFELKKIHDFAPEGDAQDSICRRIGDSLKINEYYYKADFDNNGLVDFLLIGDDHNCDESRSIRCNFCSLVLMSFPKDSVKIHNINLGDGCFVPKIAQKNNQTVLQIYNRRRGVLSAKGNNVEQHTLIYKYDGFIDYNKRPVKHSIEKIEFSTSGCYGTCPVFSLVIDKERNSTFFAERFNFGTEEENMKKMSSFFNNNREGTFKTVITEENYNQILALLEYMNFANFQNKNMLYEEDSGSSILKITYDNGKEKIIEDYGIVGSYSLRKLYELLFELRMNQKWN</sequence>